<sequence length="86" mass="9906">MNEFLFSDAKTSVVGVIMPFILILLVILFVVSFYLFIKRIVIARRNTEKALIRIEAQLERILARLEVLDKGQRQVNSKEEAINKDG</sequence>
<protein>
    <submittedName>
        <fullName evidence="2">DUF4083 family protein</fullName>
    </submittedName>
</protein>
<reference evidence="3" key="1">
    <citation type="journal article" date="2019" name="Int. J. Syst. Evol. Microbiol.">
        <title>The Global Catalogue of Microorganisms (GCM) 10K type strain sequencing project: providing services to taxonomists for standard genome sequencing and annotation.</title>
        <authorList>
            <consortium name="The Broad Institute Genomics Platform"/>
            <consortium name="The Broad Institute Genome Sequencing Center for Infectious Disease"/>
            <person name="Wu L."/>
            <person name="Ma J."/>
        </authorList>
    </citation>
    <scope>NUCLEOTIDE SEQUENCE [LARGE SCALE GENOMIC DNA]</scope>
    <source>
        <strain evidence="3">PCU 280</strain>
    </source>
</reference>
<proteinExistence type="predicted"/>
<comment type="caution">
    <text evidence="2">The sequence shown here is derived from an EMBL/GenBank/DDBJ whole genome shotgun (WGS) entry which is preliminary data.</text>
</comment>
<organism evidence="2 3">
    <name type="scientific">Paenibacillus septentrionalis</name>
    <dbReference type="NCBI Taxonomy" id="429342"/>
    <lineage>
        <taxon>Bacteria</taxon>
        <taxon>Bacillati</taxon>
        <taxon>Bacillota</taxon>
        <taxon>Bacilli</taxon>
        <taxon>Bacillales</taxon>
        <taxon>Paenibacillaceae</taxon>
        <taxon>Paenibacillus</taxon>
    </lineage>
</organism>
<keyword evidence="3" id="KW-1185">Reference proteome</keyword>
<evidence type="ECO:0000256" key="1">
    <source>
        <dbReference type="SAM" id="Phobius"/>
    </source>
</evidence>
<dbReference type="RefSeq" id="WP_379234010.1">
    <property type="nucleotide sequence ID" value="NZ_JBHSTE010000003.1"/>
</dbReference>
<feature type="transmembrane region" description="Helical" evidence="1">
    <location>
        <begin position="12"/>
        <end position="37"/>
    </location>
</feature>
<evidence type="ECO:0000313" key="3">
    <source>
        <dbReference type="Proteomes" id="UP001596233"/>
    </source>
</evidence>
<keyword evidence="1" id="KW-0472">Membrane</keyword>
<gene>
    <name evidence="2" type="ORF">ACFP56_10245</name>
</gene>
<accession>A0ABW1V4W9</accession>
<keyword evidence="1" id="KW-1133">Transmembrane helix</keyword>
<dbReference type="EMBL" id="JBHSTE010000003">
    <property type="protein sequence ID" value="MFC6333003.1"/>
    <property type="molecule type" value="Genomic_DNA"/>
</dbReference>
<keyword evidence="1" id="KW-0812">Transmembrane</keyword>
<evidence type="ECO:0000313" key="2">
    <source>
        <dbReference type="EMBL" id="MFC6333003.1"/>
    </source>
</evidence>
<name>A0ABW1V4W9_9BACL</name>
<dbReference type="Proteomes" id="UP001596233">
    <property type="component" value="Unassembled WGS sequence"/>
</dbReference>